<dbReference type="InterPro" id="IPR055285">
    <property type="entry name" value="ANKRD13_C"/>
</dbReference>
<dbReference type="PANTHER" id="PTHR12447:SF25">
    <property type="entry name" value="ANKYRIN REPEAT DOMAIN-CONTAINING PROTEIN 13C"/>
    <property type="match status" value="1"/>
</dbReference>
<evidence type="ECO:0000256" key="1">
    <source>
        <dbReference type="ARBA" id="ARBA00004586"/>
    </source>
</evidence>
<dbReference type="GO" id="GO:0005789">
    <property type="term" value="C:endoplasmic reticulum membrane"/>
    <property type="evidence" value="ECO:0007669"/>
    <property type="project" value="UniProtKB-SubCell"/>
</dbReference>
<dbReference type="Pfam" id="PF11904">
    <property type="entry name" value="ANKRD13_C"/>
    <property type="match status" value="1"/>
</dbReference>
<accession>A0A9W9ZR29</accession>
<evidence type="ECO:0000256" key="7">
    <source>
        <dbReference type="ARBA" id="ARBA00037107"/>
    </source>
</evidence>
<evidence type="ECO:0000256" key="6">
    <source>
        <dbReference type="ARBA" id="ARBA00023186"/>
    </source>
</evidence>
<keyword evidence="4 8" id="KW-0040">ANK repeat</keyword>
<gene>
    <name evidence="10" type="primary">ANKRD13C</name>
    <name evidence="10" type="ORF">OS493_008468</name>
</gene>
<keyword evidence="5" id="KW-0472">Membrane</keyword>
<dbReference type="OrthoDB" id="1585644at2759"/>
<organism evidence="10 11">
    <name type="scientific">Desmophyllum pertusum</name>
    <dbReference type="NCBI Taxonomy" id="174260"/>
    <lineage>
        <taxon>Eukaryota</taxon>
        <taxon>Metazoa</taxon>
        <taxon>Cnidaria</taxon>
        <taxon>Anthozoa</taxon>
        <taxon>Hexacorallia</taxon>
        <taxon>Scleractinia</taxon>
        <taxon>Caryophylliina</taxon>
        <taxon>Caryophylliidae</taxon>
        <taxon>Desmophyllum</taxon>
    </lineage>
</organism>
<reference evidence="10" key="1">
    <citation type="submission" date="2023-01" db="EMBL/GenBank/DDBJ databases">
        <title>Genome assembly of the deep-sea coral Lophelia pertusa.</title>
        <authorList>
            <person name="Herrera S."/>
            <person name="Cordes E."/>
        </authorList>
    </citation>
    <scope>NUCLEOTIDE SEQUENCE</scope>
    <source>
        <strain evidence="10">USNM1676648</strain>
        <tissue evidence="10">Polyp</tissue>
    </source>
</reference>
<dbReference type="EMBL" id="MU825876">
    <property type="protein sequence ID" value="KAJ7386347.1"/>
    <property type="molecule type" value="Genomic_DNA"/>
</dbReference>
<evidence type="ECO:0000256" key="3">
    <source>
        <dbReference type="ARBA" id="ARBA00022824"/>
    </source>
</evidence>
<dbReference type="PROSITE" id="PS50088">
    <property type="entry name" value="ANK_REPEAT"/>
    <property type="match status" value="1"/>
</dbReference>
<feature type="domain" description="Ankyrin repeat" evidence="9">
    <location>
        <begin position="145"/>
        <end position="426"/>
    </location>
</feature>
<evidence type="ECO:0000256" key="2">
    <source>
        <dbReference type="ARBA" id="ARBA00022737"/>
    </source>
</evidence>
<dbReference type="FunFam" id="1.25.40.20:FF:000302">
    <property type="entry name" value="Ankyrin repeat containing protein"/>
    <property type="match status" value="1"/>
</dbReference>
<evidence type="ECO:0000256" key="5">
    <source>
        <dbReference type="ARBA" id="ARBA00023136"/>
    </source>
</evidence>
<dbReference type="InterPro" id="IPR021832">
    <property type="entry name" value="ANKRD13"/>
</dbReference>
<dbReference type="Gene3D" id="1.25.40.20">
    <property type="entry name" value="Ankyrin repeat-containing domain"/>
    <property type="match status" value="1"/>
</dbReference>
<dbReference type="InterPro" id="IPR002110">
    <property type="entry name" value="Ankyrin_rpt"/>
</dbReference>
<dbReference type="Proteomes" id="UP001163046">
    <property type="component" value="Unassembled WGS sequence"/>
</dbReference>
<proteinExistence type="predicted"/>
<dbReference type="PROSITE" id="PS50297">
    <property type="entry name" value="ANK_REP_REGION"/>
    <property type="match status" value="1"/>
</dbReference>
<dbReference type="GO" id="GO:0006621">
    <property type="term" value="P:protein retention in ER lumen"/>
    <property type="evidence" value="ECO:0007669"/>
    <property type="project" value="TreeGrafter"/>
</dbReference>
<evidence type="ECO:0000256" key="4">
    <source>
        <dbReference type="ARBA" id="ARBA00023043"/>
    </source>
</evidence>
<protein>
    <submittedName>
        <fullName evidence="10">Ankyrin repeat domain-containing protein 13C</fullName>
    </submittedName>
</protein>
<feature type="repeat" description="ANK" evidence="8">
    <location>
        <begin position="37"/>
        <end position="69"/>
    </location>
</feature>
<keyword evidence="11" id="KW-1185">Reference proteome</keyword>
<keyword evidence="2" id="KW-0677">Repeat</keyword>
<evidence type="ECO:0000313" key="10">
    <source>
        <dbReference type="EMBL" id="KAJ7386347.1"/>
    </source>
</evidence>
<dbReference type="SMART" id="SM00248">
    <property type="entry name" value="ANK"/>
    <property type="match status" value="2"/>
</dbReference>
<dbReference type="SUPFAM" id="SSF48403">
    <property type="entry name" value="Ankyrin repeat"/>
    <property type="match status" value="1"/>
</dbReference>
<evidence type="ECO:0000256" key="8">
    <source>
        <dbReference type="PROSITE-ProRule" id="PRU00023"/>
    </source>
</evidence>
<dbReference type="Pfam" id="PF12796">
    <property type="entry name" value="Ank_2"/>
    <property type="match status" value="1"/>
</dbReference>
<name>A0A9W9ZR29_9CNID</name>
<keyword evidence="6" id="KW-0143">Chaperone</keyword>
<dbReference type="GO" id="GO:0005102">
    <property type="term" value="F:signaling receptor binding"/>
    <property type="evidence" value="ECO:0007669"/>
    <property type="project" value="TreeGrafter"/>
</dbReference>
<dbReference type="PANTHER" id="PTHR12447">
    <property type="entry name" value="ANKYRIN REPEAT DOMAIN-CONTAINING PROTEIN 13"/>
    <property type="match status" value="1"/>
</dbReference>
<dbReference type="AlphaFoldDB" id="A0A9W9ZR29"/>
<comment type="subcellular location">
    <subcellularLocation>
        <location evidence="1">Endoplasmic reticulum membrane</location>
    </subcellularLocation>
</comment>
<comment type="caution">
    <text evidence="10">The sequence shown here is derived from an EMBL/GenBank/DDBJ whole genome shotgun (WGS) entry which is preliminary data.</text>
</comment>
<evidence type="ECO:0000259" key="9">
    <source>
        <dbReference type="Pfam" id="PF11904"/>
    </source>
</evidence>
<keyword evidence="3" id="KW-0256">Endoplasmic reticulum</keyword>
<comment type="function">
    <text evidence="7">Acts as a molecular chaperone for G protein-coupled receptors, regulating their biogenesis and exit from the ER.</text>
</comment>
<evidence type="ECO:0000313" key="11">
    <source>
        <dbReference type="Proteomes" id="UP001163046"/>
    </source>
</evidence>
<dbReference type="InterPro" id="IPR036770">
    <property type="entry name" value="Ankyrin_rpt-contain_sf"/>
</dbReference>
<sequence>METLCDRFPLHKAVFEGNLRKVSGCLRTCDIEERDVHGNTPLHLAVLLGHRECVYLLLAHGAPVKVKNNFGWSPLAEAISYGDRQMITSLLKKLKQQSREALEERRPQLTAALQELGDFYVEINWIFKAGYLYCQEYCHQILVKMDSTLVDFNDMKWQRGDLTFTFNGDAKVVSSSVDIDSFFLHCIRETVLCCVRQREKVFQRLRTEDTEAEIEEEVDLLMSSDIVSAMMSTKPITFSRSQAGWIWRADRTEMVGPYLSEVYSINGMMLISRKRREHLTEEDVVKNKALIDNLSKGGGNIMDSLPETSRRHSLHPPPKTGLTWDEYLLYDSERLPPIGRPMVLKEDKKNVKAHVAMSEEFPLSVDLILKVLEVVAPFKHFNKLKEFVAMKLPAGFPVRIEIPVFPTIIARVTFQDFKSCSNIPSSMFFIPRDYKEDPNRQSKRYSLCHLVE</sequence>